<feature type="domain" description="Plastocyanin-like" evidence="7">
    <location>
        <begin position="428"/>
        <end position="550"/>
    </location>
</feature>
<proteinExistence type="inferred from homology"/>
<dbReference type="AlphaFoldDB" id="A0A2Z6Q4H8"/>
<dbReference type="PROSITE" id="PS00079">
    <property type="entry name" value="MULTICOPPER_OXIDASE1"/>
    <property type="match status" value="2"/>
</dbReference>
<dbReference type="STRING" id="94130.A0A2Z6Q4H8"/>
<evidence type="ECO:0000256" key="4">
    <source>
        <dbReference type="ARBA" id="ARBA00023008"/>
    </source>
</evidence>
<dbReference type="InterPro" id="IPR001117">
    <property type="entry name" value="Cu-oxidase_2nd"/>
</dbReference>
<dbReference type="InterPro" id="IPR045087">
    <property type="entry name" value="Cu-oxidase_fam"/>
</dbReference>
<dbReference type="GO" id="GO:0016491">
    <property type="term" value="F:oxidoreductase activity"/>
    <property type="evidence" value="ECO:0007669"/>
    <property type="project" value="UniProtKB-KW"/>
</dbReference>
<evidence type="ECO:0000259" key="8">
    <source>
        <dbReference type="Pfam" id="PF07732"/>
    </source>
</evidence>
<dbReference type="InterPro" id="IPR011706">
    <property type="entry name" value="Cu-oxidase_C"/>
</dbReference>
<keyword evidence="3" id="KW-0560">Oxidoreductase</keyword>
<keyword evidence="2" id="KW-0479">Metal-binding</keyword>
<dbReference type="Gene3D" id="2.60.40.420">
    <property type="entry name" value="Cupredoxins - blue copper proteins"/>
    <property type="match status" value="3"/>
</dbReference>
<evidence type="ECO:0000256" key="3">
    <source>
        <dbReference type="ARBA" id="ARBA00023002"/>
    </source>
</evidence>
<dbReference type="EMBL" id="BEXD01000166">
    <property type="protein sequence ID" value="GBB84880.1"/>
    <property type="molecule type" value="Genomic_DNA"/>
</dbReference>
<reference evidence="10" key="2">
    <citation type="submission" date="2019-10" db="EMBL/GenBank/DDBJ databases">
        <title>Conservation and host-specific expression of non-tandemly repeated heterogenous ribosome RNA gene in arbuscular mycorrhizal fungi.</title>
        <authorList>
            <person name="Maeda T."/>
            <person name="Kobayashi Y."/>
            <person name="Nakagawa T."/>
            <person name="Ezawa T."/>
            <person name="Yamaguchi K."/>
            <person name="Bino T."/>
            <person name="Nishimoto Y."/>
            <person name="Shigenobu S."/>
            <person name="Kawaguchi M."/>
        </authorList>
    </citation>
    <scope>NUCLEOTIDE SEQUENCE</scope>
    <source>
        <strain evidence="10">HR1</strain>
    </source>
</reference>
<keyword evidence="11" id="KW-1185">Reference proteome</keyword>
<keyword evidence="4" id="KW-0186">Copper</keyword>
<evidence type="ECO:0000313" key="9">
    <source>
        <dbReference type="EMBL" id="GBB84880.1"/>
    </source>
</evidence>
<evidence type="ECO:0000259" key="6">
    <source>
        <dbReference type="Pfam" id="PF00394"/>
    </source>
</evidence>
<dbReference type="InterPro" id="IPR002355">
    <property type="entry name" value="Cu_oxidase_Cu_BS"/>
</dbReference>
<dbReference type="SUPFAM" id="SSF49503">
    <property type="entry name" value="Cupredoxins"/>
    <property type="match status" value="3"/>
</dbReference>
<feature type="domain" description="Plastocyanin-like" evidence="6">
    <location>
        <begin position="189"/>
        <end position="358"/>
    </location>
</feature>
<dbReference type="OrthoDB" id="2121828at2759"/>
<dbReference type="Pfam" id="PF00394">
    <property type="entry name" value="Cu-oxidase"/>
    <property type="match status" value="1"/>
</dbReference>
<reference evidence="9 11" key="1">
    <citation type="submission" date="2017-11" db="EMBL/GenBank/DDBJ databases">
        <title>The genome of Rhizophagus clarus HR1 reveals common genetic basis of auxotrophy among arbuscular mycorrhizal fungi.</title>
        <authorList>
            <person name="Kobayashi Y."/>
        </authorList>
    </citation>
    <scope>NUCLEOTIDE SEQUENCE [LARGE SCALE GENOMIC DNA]</scope>
    <source>
        <strain evidence="9 11">HR1</strain>
    </source>
</reference>
<comment type="similarity">
    <text evidence="1">Belongs to the multicopper oxidase family.</text>
</comment>
<feature type="signal peptide" evidence="5">
    <location>
        <begin position="1"/>
        <end position="19"/>
    </location>
</feature>
<dbReference type="InterPro" id="IPR008972">
    <property type="entry name" value="Cupredoxin"/>
</dbReference>
<dbReference type="GO" id="GO:0005507">
    <property type="term" value="F:copper ion binding"/>
    <property type="evidence" value="ECO:0007669"/>
    <property type="project" value="InterPro"/>
</dbReference>
<evidence type="ECO:0000313" key="11">
    <source>
        <dbReference type="Proteomes" id="UP000247702"/>
    </source>
</evidence>
<keyword evidence="5" id="KW-0732">Signal</keyword>
<evidence type="ECO:0000256" key="2">
    <source>
        <dbReference type="ARBA" id="ARBA00022723"/>
    </source>
</evidence>
<evidence type="ECO:0000256" key="5">
    <source>
        <dbReference type="SAM" id="SignalP"/>
    </source>
</evidence>
<evidence type="ECO:0000259" key="7">
    <source>
        <dbReference type="Pfam" id="PF07731"/>
    </source>
</evidence>
<dbReference type="InterPro" id="IPR033138">
    <property type="entry name" value="Cu_oxidase_CS"/>
</dbReference>
<organism evidence="9 11">
    <name type="scientific">Rhizophagus clarus</name>
    <dbReference type="NCBI Taxonomy" id="94130"/>
    <lineage>
        <taxon>Eukaryota</taxon>
        <taxon>Fungi</taxon>
        <taxon>Fungi incertae sedis</taxon>
        <taxon>Mucoromycota</taxon>
        <taxon>Glomeromycotina</taxon>
        <taxon>Glomeromycetes</taxon>
        <taxon>Glomerales</taxon>
        <taxon>Glomeraceae</taxon>
        <taxon>Rhizophagus</taxon>
    </lineage>
</organism>
<dbReference type="Proteomes" id="UP000615446">
    <property type="component" value="Unassembled WGS sequence"/>
</dbReference>
<dbReference type="Proteomes" id="UP000247702">
    <property type="component" value="Unassembled WGS sequence"/>
</dbReference>
<dbReference type="EMBL" id="BLAL01000086">
    <property type="protein sequence ID" value="GES84861.1"/>
    <property type="molecule type" value="Genomic_DNA"/>
</dbReference>
<dbReference type="PANTHER" id="PTHR11709:SF511">
    <property type="entry name" value="LACCASE"/>
    <property type="match status" value="1"/>
</dbReference>
<dbReference type="PANTHER" id="PTHR11709">
    <property type="entry name" value="MULTI-COPPER OXIDASE"/>
    <property type="match status" value="1"/>
</dbReference>
<dbReference type="Pfam" id="PF07732">
    <property type="entry name" value="Cu-oxidase_3"/>
    <property type="match status" value="1"/>
</dbReference>
<protein>
    <submittedName>
        <fullName evidence="10">Multicopper oxidase</fullName>
    </submittedName>
</protein>
<feature type="domain" description="Plastocyanin-like" evidence="8">
    <location>
        <begin position="66"/>
        <end position="179"/>
    </location>
</feature>
<feature type="chain" id="PRO_5044073121" evidence="5">
    <location>
        <begin position="20"/>
        <end position="593"/>
    </location>
</feature>
<dbReference type="Pfam" id="PF07731">
    <property type="entry name" value="Cu-oxidase_2"/>
    <property type="match status" value="1"/>
</dbReference>
<evidence type="ECO:0000313" key="10">
    <source>
        <dbReference type="EMBL" id="GES84861.1"/>
    </source>
</evidence>
<dbReference type="PROSITE" id="PS00080">
    <property type="entry name" value="MULTICOPPER_OXIDASE2"/>
    <property type="match status" value="1"/>
</dbReference>
<dbReference type="InterPro" id="IPR011707">
    <property type="entry name" value="Cu-oxidase-like_N"/>
</dbReference>
<dbReference type="FunFam" id="2.60.40.420:FF:000045">
    <property type="entry name" value="Laccase 2"/>
    <property type="match status" value="1"/>
</dbReference>
<sequence>MRNIKRIFALIITLFVISAFSRSTLYEHLEHKRGAYDHDNGFFTPFTPLEATPHPVTRYYEVELSQVDLAPDGFVKKIFSINGQYPGTILHANKGDNIHVTVKNNLGFPSVIHWHGMLQKGTTWNDGVTGQTQCSIPNGVSFVYNFSTGEQCGTYWYHSHTHGQYMEGLRAPLVIHDPDDPFRSYYDLEYVITMSDWYHGRISDLLKLRMAPNYGGFNPIPDSGLMSGVGRYNCSAAPPNSQCRPNNPLAVYKVTSGKRYRLRLINMSGLVHYIFSVDNHPLKIIEADGQYSRPVTVNKLPVAIGQRYSVIIEANQPVENYWMRATIDDRCILKNQSTINIDSAINYKVTGILRYDGADIADPKSKEYPDQTEPCLSLDQSLLKPYVPLQVPGPATNEIKLTATFGVDSQNIGRAFINNSTYAVDDQHPTLEKFVNNKVALNQFPANQNIYSYDKWGETVDIIFINNNFAIHPIHMHGHSFFVLGTGSGIEVDKSKLNLIDPFPRDTFVLNSTSWAVFRYKATNPGVWTIHCHIEWHVEMGMVAQIIELPTALSKAEIPESVTDLCRQQQKSKRSRFSRRNRLYNIDMERIKV</sequence>
<name>A0A2Z6Q4H8_9GLOM</name>
<evidence type="ECO:0000256" key="1">
    <source>
        <dbReference type="ARBA" id="ARBA00010609"/>
    </source>
</evidence>
<gene>
    <name evidence="10" type="ORF">RCL2_001195400</name>
    <name evidence="9" type="ORF">RclHR1_11470001</name>
</gene>
<accession>A0A2Z6Q4H8</accession>
<comment type="caution">
    <text evidence="9">The sequence shown here is derived from an EMBL/GenBank/DDBJ whole genome shotgun (WGS) entry which is preliminary data.</text>
</comment>